<dbReference type="Pfam" id="PF13596">
    <property type="entry name" value="PAS_10"/>
    <property type="match status" value="1"/>
</dbReference>
<evidence type="ECO:0000256" key="4">
    <source>
        <dbReference type="ARBA" id="ARBA00022679"/>
    </source>
</evidence>
<dbReference type="CDD" id="cd16434">
    <property type="entry name" value="CheB-CheR_fusion"/>
    <property type="match status" value="1"/>
</dbReference>
<dbReference type="InterPro" id="IPR022642">
    <property type="entry name" value="CheR_C"/>
</dbReference>
<evidence type="ECO:0000256" key="2">
    <source>
        <dbReference type="ARBA" id="ARBA00012534"/>
    </source>
</evidence>
<dbReference type="EMBL" id="CP055153">
    <property type="protein sequence ID" value="QMU28321.1"/>
    <property type="molecule type" value="Genomic_DNA"/>
</dbReference>
<dbReference type="Gene3D" id="3.30.565.10">
    <property type="entry name" value="Histidine kinase-like ATPase, C-terminal domain"/>
    <property type="match status" value="1"/>
</dbReference>
<dbReference type="NCBIfam" id="TIGR00229">
    <property type="entry name" value="sensory_box"/>
    <property type="match status" value="2"/>
</dbReference>
<evidence type="ECO:0000259" key="11">
    <source>
        <dbReference type="PROSITE" id="PS50122"/>
    </source>
</evidence>
<evidence type="ECO:0000259" key="12">
    <source>
        <dbReference type="PROSITE" id="PS50123"/>
    </source>
</evidence>
<dbReference type="SMART" id="SM00387">
    <property type="entry name" value="HATPase_c"/>
    <property type="match status" value="1"/>
</dbReference>
<feature type="region of interest" description="Disordered" evidence="8">
    <location>
        <begin position="1"/>
        <end position="29"/>
    </location>
</feature>
<evidence type="ECO:0000256" key="7">
    <source>
        <dbReference type="SAM" id="Coils"/>
    </source>
</evidence>
<dbReference type="PROSITE" id="PS50112">
    <property type="entry name" value="PAS"/>
    <property type="match status" value="2"/>
</dbReference>
<dbReference type="EC" id="2.1.1.80" evidence="2"/>
<dbReference type="SMART" id="SM00086">
    <property type="entry name" value="PAC"/>
    <property type="match status" value="2"/>
</dbReference>
<dbReference type="GO" id="GO:0008983">
    <property type="term" value="F:protein-glutamate O-methyltransferase activity"/>
    <property type="evidence" value="ECO:0007669"/>
    <property type="project" value="UniProtKB-EC"/>
</dbReference>
<evidence type="ECO:0000259" key="9">
    <source>
        <dbReference type="PROSITE" id="PS50109"/>
    </source>
</evidence>
<dbReference type="Proteomes" id="UP000514509">
    <property type="component" value="Chromosome"/>
</dbReference>
<dbReference type="GO" id="GO:0005737">
    <property type="term" value="C:cytoplasm"/>
    <property type="evidence" value="ECO:0007669"/>
    <property type="project" value="InterPro"/>
</dbReference>
<dbReference type="InterPro" id="IPR022641">
    <property type="entry name" value="CheR_N"/>
</dbReference>
<dbReference type="PROSITE" id="PS50122">
    <property type="entry name" value="CHEB"/>
    <property type="match status" value="1"/>
</dbReference>
<feature type="active site" evidence="6">
    <location>
        <position position="158"/>
    </location>
</feature>
<feature type="domain" description="CheR-type methyltransferase" evidence="12">
    <location>
        <begin position="222"/>
        <end position="474"/>
    </location>
</feature>
<feature type="domain" description="PAS" evidence="10">
    <location>
        <begin position="1119"/>
        <end position="1189"/>
    </location>
</feature>
<dbReference type="Pfam" id="PF08448">
    <property type="entry name" value="PAS_4"/>
    <property type="match status" value="2"/>
</dbReference>
<dbReference type="CDD" id="cd00130">
    <property type="entry name" value="PAS"/>
    <property type="match status" value="2"/>
</dbReference>
<dbReference type="PRINTS" id="PR00996">
    <property type="entry name" value="CHERMTFRASE"/>
</dbReference>
<organism evidence="13 14">
    <name type="scientific">Adhaeribacter radiodurans</name>
    <dbReference type="NCBI Taxonomy" id="2745197"/>
    <lineage>
        <taxon>Bacteria</taxon>
        <taxon>Pseudomonadati</taxon>
        <taxon>Bacteroidota</taxon>
        <taxon>Cytophagia</taxon>
        <taxon>Cytophagales</taxon>
        <taxon>Hymenobacteraceae</taxon>
        <taxon>Adhaeribacter</taxon>
    </lineage>
</organism>
<keyword evidence="3" id="KW-0489">Methyltransferase</keyword>
<dbReference type="Pfam" id="PF03705">
    <property type="entry name" value="CheR_N"/>
    <property type="match status" value="1"/>
</dbReference>
<evidence type="ECO:0000256" key="1">
    <source>
        <dbReference type="ARBA" id="ARBA00001541"/>
    </source>
</evidence>
<dbReference type="InterPro" id="IPR050903">
    <property type="entry name" value="Bact_Chemotaxis_MeTrfase"/>
</dbReference>
<dbReference type="InterPro" id="IPR000014">
    <property type="entry name" value="PAS"/>
</dbReference>
<comment type="catalytic activity">
    <reaction evidence="1">
        <text>L-glutamyl-[protein] + S-adenosyl-L-methionine = [protein]-L-glutamate 5-O-methyl ester + S-adenosyl-L-homocysteine</text>
        <dbReference type="Rhea" id="RHEA:24452"/>
        <dbReference type="Rhea" id="RHEA-COMP:10208"/>
        <dbReference type="Rhea" id="RHEA-COMP:10311"/>
        <dbReference type="ChEBI" id="CHEBI:29973"/>
        <dbReference type="ChEBI" id="CHEBI:57856"/>
        <dbReference type="ChEBI" id="CHEBI:59789"/>
        <dbReference type="ChEBI" id="CHEBI:82795"/>
        <dbReference type="EC" id="2.1.1.80"/>
    </reaction>
</comment>
<feature type="active site" evidence="6">
    <location>
        <position position="40"/>
    </location>
</feature>
<dbReference type="InterPro" id="IPR013655">
    <property type="entry name" value="PAS_fold_3"/>
</dbReference>
<keyword evidence="6" id="KW-0378">Hydrolase</keyword>
<feature type="domain" description="CheB-type methylesterase" evidence="11">
    <location>
        <begin position="34"/>
        <end position="216"/>
    </location>
</feature>
<feature type="domain" description="Histidine kinase" evidence="9">
    <location>
        <begin position="1264"/>
        <end position="1454"/>
    </location>
</feature>
<accession>A0A7L7L667</accession>
<dbReference type="SUPFAM" id="SSF53335">
    <property type="entry name" value="S-adenosyl-L-methionine-dependent methyltransferases"/>
    <property type="match status" value="1"/>
</dbReference>
<dbReference type="PROSITE" id="PS50123">
    <property type="entry name" value="CHER"/>
    <property type="match status" value="1"/>
</dbReference>
<dbReference type="RefSeq" id="WP_182415508.1">
    <property type="nucleotide sequence ID" value="NZ_CP055153.1"/>
</dbReference>
<dbReference type="CDD" id="cd16917">
    <property type="entry name" value="HATPase_UhpB-NarQ-NarX-like"/>
    <property type="match status" value="1"/>
</dbReference>
<dbReference type="Gene3D" id="1.10.155.10">
    <property type="entry name" value="Chemotaxis receptor methyltransferase CheR, N-terminal domain"/>
    <property type="match status" value="1"/>
</dbReference>
<dbReference type="Pfam" id="PF01339">
    <property type="entry name" value="CheB_methylest"/>
    <property type="match status" value="1"/>
</dbReference>
<dbReference type="KEGG" id="add:HUW48_09860"/>
<dbReference type="InterPro" id="IPR013656">
    <property type="entry name" value="PAS_4"/>
</dbReference>
<dbReference type="GO" id="GO:0006935">
    <property type="term" value="P:chemotaxis"/>
    <property type="evidence" value="ECO:0007669"/>
    <property type="project" value="UniProtKB-UniRule"/>
</dbReference>
<dbReference type="SMART" id="SM00091">
    <property type="entry name" value="PAS"/>
    <property type="match status" value="3"/>
</dbReference>
<dbReference type="Pfam" id="PF02518">
    <property type="entry name" value="HATPase_c"/>
    <property type="match status" value="1"/>
</dbReference>
<dbReference type="InterPro" id="IPR003594">
    <property type="entry name" value="HATPase_dom"/>
</dbReference>
<evidence type="ECO:0000313" key="13">
    <source>
        <dbReference type="EMBL" id="QMU28321.1"/>
    </source>
</evidence>
<dbReference type="PANTHER" id="PTHR24422">
    <property type="entry name" value="CHEMOTAXIS PROTEIN METHYLTRANSFERASE"/>
    <property type="match status" value="1"/>
</dbReference>
<keyword evidence="14" id="KW-1185">Reference proteome</keyword>
<dbReference type="Gene3D" id="3.30.450.20">
    <property type="entry name" value="PAS domain"/>
    <property type="match status" value="4"/>
</dbReference>
<reference evidence="13 14" key="1">
    <citation type="submission" date="2020-08" db="EMBL/GenBank/DDBJ databases">
        <title>Adhaeribacter dokdonensis sp. nov., isolated from the rhizosphere of Elymus tsukushiensis, a plant native to the Dokdo Islands, Republic of Korea.</title>
        <authorList>
            <person name="Ghim S.Y."/>
        </authorList>
    </citation>
    <scope>NUCLEOTIDE SEQUENCE [LARGE SCALE GENOMIC DNA]</scope>
    <source>
        <strain evidence="13 14">KUDC8001</strain>
    </source>
</reference>
<dbReference type="InterPro" id="IPR036804">
    <property type="entry name" value="CheR_N_sf"/>
</dbReference>
<proteinExistence type="predicted"/>
<feature type="compositionally biased region" description="Basic and acidic residues" evidence="8">
    <location>
        <begin position="12"/>
        <end position="21"/>
    </location>
</feature>
<keyword evidence="5" id="KW-0949">S-adenosyl-L-methionine</keyword>
<dbReference type="Gene3D" id="3.40.50.150">
    <property type="entry name" value="Vaccinia Virus protein VP39"/>
    <property type="match status" value="1"/>
</dbReference>
<dbReference type="InterPro" id="IPR035965">
    <property type="entry name" value="PAS-like_dom_sf"/>
</dbReference>
<dbReference type="InterPro" id="IPR029063">
    <property type="entry name" value="SAM-dependent_MTases_sf"/>
</dbReference>
<dbReference type="SUPFAM" id="SSF52738">
    <property type="entry name" value="Methylesterase CheB, C-terminal domain"/>
    <property type="match status" value="1"/>
</dbReference>
<dbReference type="SUPFAM" id="SSF47757">
    <property type="entry name" value="Chemotaxis receptor methyltransferase CheR, N-terminal domain"/>
    <property type="match status" value="1"/>
</dbReference>
<dbReference type="SUPFAM" id="SSF55874">
    <property type="entry name" value="ATPase domain of HSP90 chaperone/DNA topoisomerase II/histidine kinase"/>
    <property type="match status" value="1"/>
</dbReference>
<evidence type="ECO:0000256" key="3">
    <source>
        <dbReference type="ARBA" id="ARBA00022603"/>
    </source>
</evidence>
<sequence length="1456" mass="166872">MTYSEENPGNNLDKDKPEEPTRAGSTNVKNDPFVVGIGASAGGLQALQLFFEHTPPDSVAYVVVQHLAPESQNVLSSILKRQSVLLIADIQDSMPIEENRVYIMPAGKHVIIRDNVLYLTDRQTEINTLRSIDLFFKSLATDKGKKAIGVILSGTGNDGAEGVTAIKKAGGLVVVQDPETAKFDGMPRNAIQKGHANFVLPPELMPEEIFNYVKVAPLSEEISESIKSQNNETIEQILGMVHDRTGLDFHNYKRPTIIRRLSRRMAVTNQYNLVDYLDYLQLHLEEVETISREFLIGVTKFFRDEDAFEVIEHSVIPDLIDEIENSGQLRIWVAGCSTGEEAYSLAILVREYLENTKKDIEVKVFASDIDRNSLEFAGKGLYPYSSLHEVSEQRILKYFVKEEGKYRVCQQIRKMVIFAPHNIISDPPFSKINLVSCRNMLIYLNPLLQKKVMAKFHYALQKSGYLFLGSSESVGDMKNFVEINKKWKIFRNTEQAMPLGLENFSVGLTRKDYNPDNQKFIREVSHNLALTNHIAEALNETLLEELGYAAVYVDENFNVMHGAGNYNHYLTLPDRALTMNLLKMVPADLALNLGTLLRKAVRDKEKITITNVQVRHHDVMRRLNLVIKPYLEDRRLLQKFILVLFSEEVSESIGIKDPEKHWYEQQNESRVSDLELELQHTKEDLQAVVEELETSNEELQSTNEELLSSNEELQSTNEELQSLNEELHTINAEHQYKIKLLMELDDDLNNYFRSTNISQIFVDRKLEIRKYTPSATQQINLIESDIGRSIYQISNNLIYNNLIEDIREVIVRPTPIEKEVQDKVGTWYLMRVMPYITQDGRIDGAIIIFIDINEIKSLQLLHSGILNSSVNLIQAFKSIRNQAGQIVDFEWSLLNAPAQEFLKCSEFQLLSRRIRQEFPDFLQPDLFNKLVQVVETEQTLKTEVNQEYEGKTYWFYVVAVKLNDGLVLTFNDITDRKLAEEELETNRYFVRQIAETSPDLIYVFDLATQQEIYVNRSIAEALGYSPEEFNHNPEFILLQLAHPDDVPRLKDFLQKPSISEDSPIQELMYRVNDAKGQYCWFRDRFTVFKYAPTGEPLQIMSVAQDVTGEVTTQEKLKHEKEFSESLLNNSIDGIVAFDMDARITAWNTVMEEYNGLPREEVLGKSIFELFPEYRINDEGKAIQKALEGEKTILHDHPYGLRQGYYETITIPLFDNEGKVMGGFSIIHDITERKRLEDERINTKLNQQKEILNVILETQESERKRISEALHNGLGQLLYATKLKLSDMHPDKKEDKELQTGIDTLLNDAIRETRQLSFELMPSILRDFGLAAAIQEICKRVNSTKIQLQCEVLGLPDRLDEILETAIFRICQELLNNILKHSQATEASIQILNQKTKIVLRVEDNGIGFDPEQVDITGLGLSSIRNRLQLIDGTLDIDSEPGKGSLFTIKFNKTKLK</sequence>
<name>A0A7L7L667_9BACT</name>
<protein>
    <recommendedName>
        <fullName evidence="2">protein-glutamate O-methyltransferase</fullName>
        <ecNumber evidence="2">2.1.1.80</ecNumber>
    </recommendedName>
</protein>
<evidence type="ECO:0000256" key="6">
    <source>
        <dbReference type="PROSITE-ProRule" id="PRU00050"/>
    </source>
</evidence>
<feature type="active site" evidence="6">
    <location>
        <position position="66"/>
    </location>
</feature>
<dbReference type="GO" id="GO:0000156">
    <property type="term" value="F:phosphorelay response regulator activity"/>
    <property type="evidence" value="ECO:0007669"/>
    <property type="project" value="InterPro"/>
</dbReference>
<dbReference type="GO" id="GO:0008984">
    <property type="term" value="F:protein-glutamate methylesterase activity"/>
    <property type="evidence" value="ECO:0007669"/>
    <property type="project" value="InterPro"/>
</dbReference>
<evidence type="ECO:0000256" key="8">
    <source>
        <dbReference type="SAM" id="MobiDB-lite"/>
    </source>
</evidence>
<feature type="domain" description="PAS" evidence="10">
    <location>
        <begin position="986"/>
        <end position="1055"/>
    </location>
</feature>
<keyword evidence="6" id="KW-0145">Chemotaxis</keyword>
<evidence type="ECO:0000259" key="10">
    <source>
        <dbReference type="PROSITE" id="PS50112"/>
    </source>
</evidence>
<dbReference type="SUPFAM" id="SSF55785">
    <property type="entry name" value="PYP-like sensor domain (PAS domain)"/>
    <property type="match status" value="3"/>
</dbReference>
<dbReference type="InterPro" id="IPR036890">
    <property type="entry name" value="HATPase_C_sf"/>
</dbReference>
<feature type="coiled-coil region" evidence="7">
    <location>
        <begin position="664"/>
        <end position="733"/>
    </location>
</feature>
<feature type="compositionally biased region" description="Polar residues" evidence="8">
    <location>
        <begin position="1"/>
        <end position="10"/>
    </location>
</feature>
<dbReference type="PANTHER" id="PTHR24422:SF27">
    <property type="entry name" value="PROTEIN-GLUTAMATE O-METHYLTRANSFERASE"/>
    <property type="match status" value="1"/>
</dbReference>
<dbReference type="InterPro" id="IPR000673">
    <property type="entry name" value="Sig_transdc_resp-reg_Me-estase"/>
</dbReference>
<gene>
    <name evidence="13" type="ORF">HUW48_09860</name>
</gene>
<dbReference type="InterPro" id="IPR000780">
    <property type="entry name" value="CheR_MeTrfase"/>
</dbReference>
<dbReference type="SMART" id="SM00138">
    <property type="entry name" value="MeTrc"/>
    <property type="match status" value="1"/>
</dbReference>
<dbReference type="GO" id="GO:0032259">
    <property type="term" value="P:methylation"/>
    <property type="evidence" value="ECO:0007669"/>
    <property type="project" value="UniProtKB-KW"/>
</dbReference>
<evidence type="ECO:0000256" key="5">
    <source>
        <dbReference type="ARBA" id="ARBA00022691"/>
    </source>
</evidence>
<keyword evidence="4" id="KW-0808">Transferase</keyword>
<dbReference type="InterPro" id="IPR005467">
    <property type="entry name" value="His_kinase_dom"/>
</dbReference>
<evidence type="ECO:0000313" key="14">
    <source>
        <dbReference type="Proteomes" id="UP000514509"/>
    </source>
</evidence>
<dbReference type="Pfam" id="PF08447">
    <property type="entry name" value="PAS_3"/>
    <property type="match status" value="1"/>
</dbReference>
<dbReference type="Gene3D" id="3.40.50.180">
    <property type="entry name" value="Methylesterase CheB, C-terminal domain"/>
    <property type="match status" value="1"/>
</dbReference>
<keyword evidence="7" id="KW-0175">Coiled coil</keyword>
<dbReference type="InterPro" id="IPR001610">
    <property type="entry name" value="PAC"/>
</dbReference>
<dbReference type="Pfam" id="PF01739">
    <property type="entry name" value="CheR"/>
    <property type="match status" value="1"/>
</dbReference>
<dbReference type="PROSITE" id="PS50109">
    <property type="entry name" value="HIS_KIN"/>
    <property type="match status" value="1"/>
</dbReference>
<dbReference type="InterPro" id="IPR035909">
    <property type="entry name" value="CheB_C"/>
</dbReference>